<evidence type="ECO:0000256" key="5">
    <source>
        <dbReference type="ARBA" id="ARBA00011738"/>
    </source>
</evidence>
<evidence type="ECO:0000256" key="12">
    <source>
        <dbReference type="ARBA" id="ARBA00048032"/>
    </source>
</evidence>
<dbReference type="InterPro" id="IPR000269">
    <property type="entry name" value="Cu_amine_oxidase"/>
</dbReference>
<evidence type="ECO:0000256" key="1">
    <source>
        <dbReference type="ARBA" id="ARBA00001935"/>
    </source>
</evidence>
<dbReference type="Proteomes" id="UP000319257">
    <property type="component" value="Unassembled WGS sequence"/>
</dbReference>
<dbReference type="FunFam" id="3.10.450.40:FF:000014">
    <property type="entry name" value="Peroxisomal primary amine oxidase"/>
    <property type="match status" value="1"/>
</dbReference>
<dbReference type="RefSeq" id="XP_030997916.1">
    <property type="nucleotide sequence ID" value="XM_031138585.1"/>
</dbReference>
<dbReference type="GO" id="GO:0009308">
    <property type="term" value="P:amine metabolic process"/>
    <property type="evidence" value="ECO:0007669"/>
    <property type="project" value="UniProtKB-UniRule"/>
</dbReference>
<dbReference type="InterPro" id="IPR049948">
    <property type="entry name" value="Cu_Am_ox_TPQ-bd"/>
</dbReference>
<evidence type="ECO:0000259" key="16">
    <source>
        <dbReference type="Pfam" id="PF01179"/>
    </source>
</evidence>
<dbReference type="STRING" id="1093900.A0A507AZE3"/>
<comment type="cofactor">
    <cofactor evidence="15">
        <name>Cu cation</name>
        <dbReference type="ChEBI" id="CHEBI:23378"/>
    </cofactor>
    <text evidence="15">Contains 1 topaquinone per subunit.</text>
</comment>
<dbReference type="AlphaFoldDB" id="A0A507AZE3"/>
<dbReference type="FunFam" id="2.70.98.20:FF:000001">
    <property type="entry name" value="Amine oxidase"/>
    <property type="match status" value="1"/>
</dbReference>
<feature type="modified residue" description="2',4',5'-topaquinone" evidence="14">
    <location>
        <position position="387"/>
    </location>
</feature>
<evidence type="ECO:0000256" key="7">
    <source>
        <dbReference type="ARBA" id="ARBA00022772"/>
    </source>
</evidence>
<dbReference type="InterPro" id="IPR016182">
    <property type="entry name" value="Cu_amine_oxidase_N-reg"/>
</dbReference>
<dbReference type="GO" id="GO:0048038">
    <property type="term" value="F:quinone binding"/>
    <property type="evidence" value="ECO:0007669"/>
    <property type="project" value="InterPro"/>
</dbReference>
<accession>A0A507AZE3</accession>
<protein>
    <recommendedName>
        <fullName evidence="15">Amine oxidase</fullName>
        <ecNumber evidence="15">1.4.3.-</ecNumber>
    </recommendedName>
</protein>
<dbReference type="InterPro" id="IPR015800">
    <property type="entry name" value="Cu_amine_oxidase_N2"/>
</dbReference>
<comment type="caution">
    <text evidence="19">The sequence shown here is derived from an EMBL/GenBank/DDBJ whole genome shotgun (WGS) entry which is preliminary data.</text>
</comment>
<dbReference type="SUPFAM" id="SSF54416">
    <property type="entry name" value="Amine oxidase N-terminal region"/>
    <property type="match status" value="2"/>
</dbReference>
<dbReference type="InParanoid" id="A0A507AZE3"/>
<dbReference type="Pfam" id="PF01179">
    <property type="entry name" value="Cu_amine_oxid"/>
    <property type="match status" value="1"/>
</dbReference>
<comment type="subunit">
    <text evidence="5">Homodimer.</text>
</comment>
<comment type="cofactor">
    <cofactor evidence="1">
        <name>Cu cation</name>
        <dbReference type="ChEBI" id="CHEBI:23378"/>
    </cofactor>
</comment>
<keyword evidence="9 15" id="KW-0186">Copper</keyword>
<dbReference type="OrthoDB" id="5379943at2759"/>
<feature type="domain" description="Copper amine oxidase N3-terminal" evidence="18">
    <location>
        <begin position="98"/>
        <end position="199"/>
    </location>
</feature>
<keyword evidence="7 13" id="KW-0801">TPQ</keyword>
<evidence type="ECO:0000256" key="6">
    <source>
        <dbReference type="ARBA" id="ARBA00022723"/>
    </source>
</evidence>
<dbReference type="Pfam" id="PF02728">
    <property type="entry name" value="Cu_amine_oxidN3"/>
    <property type="match status" value="1"/>
</dbReference>
<evidence type="ECO:0000256" key="8">
    <source>
        <dbReference type="ARBA" id="ARBA00023002"/>
    </source>
</evidence>
<evidence type="ECO:0000313" key="19">
    <source>
        <dbReference type="EMBL" id="TPX16205.1"/>
    </source>
</evidence>
<dbReference type="GO" id="GO:0008131">
    <property type="term" value="F:primary methylamine oxidase activity"/>
    <property type="evidence" value="ECO:0007669"/>
    <property type="project" value="UniProtKB-EC"/>
</dbReference>
<evidence type="ECO:0000256" key="10">
    <source>
        <dbReference type="ARBA" id="ARBA00023157"/>
    </source>
</evidence>
<keyword evidence="11" id="KW-0464">Manganese</keyword>
<keyword evidence="8 15" id="KW-0560">Oxidoreductase</keyword>
<dbReference type="SUPFAM" id="SSF49998">
    <property type="entry name" value="Amine oxidase catalytic domain"/>
    <property type="match status" value="1"/>
</dbReference>
<organism evidence="19 20">
    <name type="scientific">Thyridium curvatum</name>
    <dbReference type="NCBI Taxonomy" id="1093900"/>
    <lineage>
        <taxon>Eukaryota</taxon>
        <taxon>Fungi</taxon>
        <taxon>Dikarya</taxon>
        <taxon>Ascomycota</taxon>
        <taxon>Pezizomycotina</taxon>
        <taxon>Sordariomycetes</taxon>
        <taxon>Sordariomycetidae</taxon>
        <taxon>Thyridiales</taxon>
        <taxon>Thyridiaceae</taxon>
        <taxon>Thyridium</taxon>
    </lineage>
</organism>
<dbReference type="Pfam" id="PF02727">
    <property type="entry name" value="Cu_amine_oxidN2"/>
    <property type="match status" value="1"/>
</dbReference>
<dbReference type="PANTHER" id="PTHR10638:SF86">
    <property type="entry name" value="COPPER AMINE OXIDASE 1-RELATED"/>
    <property type="match status" value="1"/>
</dbReference>
<dbReference type="GeneID" id="41971647"/>
<feature type="active site" description="Schiff-base intermediate with substrate; via topaquinone" evidence="13">
    <location>
        <position position="387"/>
    </location>
</feature>
<evidence type="ECO:0000256" key="2">
    <source>
        <dbReference type="ARBA" id="ARBA00001936"/>
    </source>
</evidence>
<feature type="active site" description="Proton acceptor" evidence="13">
    <location>
        <position position="303"/>
    </location>
</feature>
<evidence type="ECO:0000259" key="18">
    <source>
        <dbReference type="Pfam" id="PF02728"/>
    </source>
</evidence>
<evidence type="ECO:0000313" key="20">
    <source>
        <dbReference type="Proteomes" id="UP000319257"/>
    </source>
</evidence>
<evidence type="ECO:0000256" key="14">
    <source>
        <dbReference type="PIRSR" id="PIRSR600269-51"/>
    </source>
</evidence>
<dbReference type="InterPro" id="IPR036460">
    <property type="entry name" value="Cu_amine_oxidase_C_sf"/>
</dbReference>
<keyword evidence="6 15" id="KW-0479">Metal-binding</keyword>
<feature type="domain" description="Copper amine oxidase N2-terminal" evidence="17">
    <location>
        <begin position="9"/>
        <end position="92"/>
    </location>
</feature>
<dbReference type="PROSITE" id="PS01164">
    <property type="entry name" value="COPPER_AMINE_OXID_1"/>
    <property type="match status" value="1"/>
</dbReference>
<evidence type="ECO:0000256" key="13">
    <source>
        <dbReference type="PIRSR" id="PIRSR600269-50"/>
    </source>
</evidence>
<comment type="cofactor">
    <cofactor evidence="3">
        <name>Zn(2+)</name>
        <dbReference type="ChEBI" id="CHEBI:29105"/>
    </cofactor>
</comment>
<sequence>MGFGAVPYPLDPLSKGEIEDTVAVVRKAKGDVFFNVVSLHEPRKAEMTAWLSSPQSAPRPARIADVVVVARDGKVYDGLVRLSDLSIISWEHMEGVQPIITLEELIAVEHACREDPNVIEQCVLSGVARDEMHKVYCDPWTIGYDERFGSTVRLQQALMYYRPDPDACQYQYPLDFCPIYDANKGKIIHIDIPKIRRPLRKDLPQLNYHHLAIEKQGGYRKDLKPINITQPEGVSFTMKGREIEWQNWKMHIGFNYREGIVLNNITFNDKGNVRPIFYRMSLAEMVVPYGNPEHPHQRKHAFDLGEYGAGYMTNSLSLGCDCKGSIHYLDADFPARDGTIRHIKNAVCIHEEDDGILFKHSDFRDDSTIVTRARKLIIQQIFTAANYEYAIQWVFHQDGTIQPDIRLTGILNTYVMNPGEDTHGWGTQVHTGVNAHNHQHLFCLRIDPNIDGSARNTVFAVDAVPSAAPVGSPENFYGNGFYARRTRLETAAQAMTDYDGSTSRSWDICNESSLHPHSGKPASYKLVSREVPGLMAKEGSLVWKRAGFARHAVHVTKYADDQLWPAGRHVPQTSGEPSRGLPEWIGDGSASVADEDIVLWHTFGVTHFPAPEDFPVMPAEPITLLLRPRNFFSCNPVMDVPPSYSVTPSQVAASKQGAMDLTDRVSKLAFVDGQDQAAAAAPSCCSKL</sequence>
<dbReference type="Gene3D" id="2.70.98.20">
    <property type="entry name" value="Copper amine oxidase, catalytic domain"/>
    <property type="match status" value="1"/>
</dbReference>
<dbReference type="EMBL" id="SKBQ01000019">
    <property type="protein sequence ID" value="TPX16205.1"/>
    <property type="molecule type" value="Genomic_DNA"/>
</dbReference>
<dbReference type="PANTHER" id="PTHR10638">
    <property type="entry name" value="COPPER AMINE OXIDASE"/>
    <property type="match status" value="1"/>
</dbReference>
<dbReference type="InterPro" id="IPR015798">
    <property type="entry name" value="Cu_amine_oxidase_C"/>
</dbReference>
<keyword evidence="10" id="KW-1015">Disulfide bond</keyword>
<feature type="domain" description="Copper amine oxidase catalytic" evidence="16">
    <location>
        <begin position="226"/>
        <end position="638"/>
    </location>
</feature>
<dbReference type="InterPro" id="IPR049947">
    <property type="entry name" value="Cu_Am_Ox_Cu-bd"/>
</dbReference>
<reference evidence="19 20" key="1">
    <citation type="submission" date="2019-06" db="EMBL/GenBank/DDBJ databases">
        <title>Draft genome sequence of the filamentous fungus Phialemoniopsis curvata isolated from diesel fuel.</title>
        <authorList>
            <person name="Varaljay V.A."/>
            <person name="Lyon W.J."/>
            <person name="Crouch A.L."/>
            <person name="Drake C.E."/>
            <person name="Hollomon J.M."/>
            <person name="Nadeau L.J."/>
            <person name="Nunn H.S."/>
            <person name="Stevenson B.S."/>
            <person name="Bojanowski C.L."/>
            <person name="Crookes-Goodson W.J."/>
        </authorList>
    </citation>
    <scope>NUCLEOTIDE SEQUENCE [LARGE SCALE GENOMIC DNA]</scope>
    <source>
        <strain evidence="19 20">D216</strain>
    </source>
</reference>
<name>A0A507AZE3_9PEZI</name>
<dbReference type="EC" id="1.4.3.-" evidence="15"/>
<evidence type="ECO:0000256" key="15">
    <source>
        <dbReference type="RuleBase" id="RU000672"/>
    </source>
</evidence>
<evidence type="ECO:0000256" key="4">
    <source>
        <dbReference type="ARBA" id="ARBA00007983"/>
    </source>
</evidence>
<comment type="catalytic activity">
    <reaction evidence="12">
        <text>a primary methyl amine + O2 + H2O = an aldehyde + H2O2 + NH4(+)</text>
        <dbReference type="Rhea" id="RHEA:16153"/>
        <dbReference type="ChEBI" id="CHEBI:15377"/>
        <dbReference type="ChEBI" id="CHEBI:15379"/>
        <dbReference type="ChEBI" id="CHEBI:16240"/>
        <dbReference type="ChEBI" id="CHEBI:17478"/>
        <dbReference type="ChEBI" id="CHEBI:28938"/>
        <dbReference type="ChEBI" id="CHEBI:228804"/>
        <dbReference type="EC" id="1.4.3.21"/>
    </reaction>
</comment>
<comment type="PTM">
    <text evidence="14 15">Topaquinone (TPQ) is generated by copper-dependent autoxidation of a specific tyrosyl residue.</text>
</comment>
<dbReference type="FunFam" id="3.10.450.40:FF:000019">
    <property type="entry name" value="Amine oxidase"/>
    <property type="match status" value="1"/>
</dbReference>
<evidence type="ECO:0000256" key="11">
    <source>
        <dbReference type="ARBA" id="ARBA00023211"/>
    </source>
</evidence>
<evidence type="ECO:0000259" key="17">
    <source>
        <dbReference type="Pfam" id="PF02727"/>
    </source>
</evidence>
<dbReference type="PROSITE" id="PS01165">
    <property type="entry name" value="COPPER_AMINE_OXID_2"/>
    <property type="match status" value="1"/>
</dbReference>
<gene>
    <name evidence="19" type="ORF">E0L32_004200</name>
</gene>
<comment type="similarity">
    <text evidence="4 15">Belongs to the copper/topaquinone oxidase family.</text>
</comment>
<comment type="cofactor">
    <cofactor evidence="2">
        <name>Mn(2+)</name>
        <dbReference type="ChEBI" id="CHEBI:29035"/>
    </cofactor>
</comment>
<evidence type="ECO:0000256" key="9">
    <source>
        <dbReference type="ARBA" id="ARBA00023008"/>
    </source>
</evidence>
<dbReference type="InterPro" id="IPR015802">
    <property type="entry name" value="Cu_amine_oxidase_N3"/>
</dbReference>
<proteinExistence type="inferred from homology"/>
<dbReference type="GO" id="GO:0005507">
    <property type="term" value="F:copper ion binding"/>
    <property type="evidence" value="ECO:0007669"/>
    <property type="project" value="InterPro"/>
</dbReference>
<evidence type="ECO:0000256" key="3">
    <source>
        <dbReference type="ARBA" id="ARBA00001947"/>
    </source>
</evidence>
<dbReference type="Gene3D" id="3.10.450.40">
    <property type="match status" value="2"/>
</dbReference>
<keyword evidence="20" id="KW-1185">Reference proteome</keyword>